<name>A0A921P5G2_9GAMM</name>
<protein>
    <submittedName>
        <fullName evidence="1">Uncharacterized protein</fullName>
    </submittedName>
</protein>
<dbReference type="AlphaFoldDB" id="A0A921P5G2"/>
<organism evidence="1 2">
    <name type="scientific">Pseudoxanthomonas taiwanensis</name>
    <dbReference type="NCBI Taxonomy" id="176598"/>
    <lineage>
        <taxon>Bacteria</taxon>
        <taxon>Pseudomonadati</taxon>
        <taxon>Pseudomonadota</taxon>
        <taxon>Gammaproteobacteria</taxon>
        <taxon>Lysobacterales</taxon>
        <taxon>Lysobacteraceae</taxon>
        <taxon>Pseudoxanthomonas</taxon>
    </lineage>
</organism>
<gene>
    <name evidence="1" type="ORF">CR938_03165</name>
</gene>
<keyword evidence="2" id="KW-1185">Reference proteome</keyword>
<comment type="caution">
    <text evidence="1">The sequence shown here is derived from an EMBL/GenBank/DDBJ whole genome shotgun (WGS) entry which is preliminary data.</text>
</comment>
<evidence type="ECO:0000313" key="1">
    <source>
        <dbReference type="EMBL" id="KAF1690191.1"/>
    </source>
</evidence>
<proteinExistence type="predicted"/>
<reference evidence="1" key="1">
    <citation type="submission" date="2017-10" db="EMBL/GenBank/DDBJ databases">
        <title>Whole genome sequencing of members of genus Pseudoxanthomonas.</title>
        <authorList>
            <person name="Kumar S."/>
            <person name="Bansal K."/>
            <person name="Kaur A."/>
            <person name="Patil P."/>
            <person name="Sharma S."/>
            <person name="Patil P.B."/>
        </authorList>
    </citation>
    <scope>NUCLEOTIDE SEQUENCE</scope>
    <source>
        <strain evidence="1">DSM 22914</strain>
    </source>
</reference>
<evidence type="ECO:0000313" key="2">
    <source>
        <dbReference type="Proteomes" id="UP000717981"/>
    </source>
</evidence>
<accession>A0A921P5G2</accession>
<dbReference type="RefSeq" id="WP_162123619.1">
    <property type="nucleotide sequence ID" value="NZ_PDWK01000009.1"/>
</dbReference>
<dbReference type="Proteomes" id="UP000717981">
    <property type="component" value="Unassembled WGS sequence"/>
</dbReference>
<dbReference type="EMBL" id="PDWK01000009">
    <property type="protein sequence ID" value="KAF1690191.1"/>
    <property type="molecule type" value="Genomic_DNA"/>
</dbReference>
<sequence length="91" mass="9831">MDALTLLPEFKTFVRVLGDDMDDVLLLALTAGIAEAAAYLERAPDGTVPDELMGVFYLGRAHFDEVDADRCRQVGRLLLFPFRTGSGVGGA</sequence>